<dbReference type="PRINTS" id="PR00996">
    <property type="entry name" value="CHERMTFRASE"/>
</dbReference>
<dbReference type="GO" id="GO:0006935">
    <property type="term" value="P:chemotaxis"/>
    <property type="evidence" value="ECO:0007669"/>
    <property type="project" value="UniProtKB-UniRule"/>
</dbReference>
<dbReference type="AlphaFoldDB" id="A0A1S7LET8"/>
<dbReference type="Pfam" id="PF01339">
    <property type="entry name" value="CheB_methylest"/>
    <property type="match status" value="1"/>
</dbReference>
<gene>
    <name evidence="6" type="ORF">MAGMO_0709</name>
</gene>
<keyword evidence="6" id="KW-0808">Transferase</keyword>
<dbReference type="InterPro" id="IPR022642">
    <property type="entry name" value="CheR_C"/>
</dbReference>
<dbReference type="SUPFAM" id="SSF47757">
    <property type="entry name" value="Chemotaxis receptor methyltransferase CheR, N-terminal domain"/>
    <property type="match status" value="1"/>
</dbReference>
<evidence type="ECO:0000256" key="2">
    <source>
        <dbReference type="SAM" id="MobiDB-lite"/>
    </source>
</evidence>
<dbReference type="SUPFAM" id="SSF53335">
    <property type="entry name" value="S-adenosyl-L-methionine-dependent methyltransferases"/>
    <property type="match status" value="1"/>
</dbReference>
<dbReference type="SUPFAM" id="SSF52738">
    <property type="entry name" value="Methylesterase CheB, C-terminal domain"/>
    <property type="match status" value="1"/>
</dbReference>
<reference evidence="6" key="1">
    <citation type="submission" date="2015-04" db="EMBL/GenBank/DDBJ databases">
        <authorList>
            <person name="Syromyatnikov M.Y."/>
            <person name="Popov V.N."/>
        </authorList>
    </citation>
    <scope>NUCLEOTIDE SEQUENCE</scope>
    <source>
        <strain evidence="6">MO-1</strain>
    </source>
</reference>
<sequence>MPKTSGKARKTSSAQAAAEKPATRASEESPLLESPPQDCTAAAEDSSHPFPIVGIGASAGGLEAFEQLFSGMPANTGMAFIIVQHLDAKHASILSELVGQYTLMQVDQITHGVHVRPNHVYVIPPNRTLSIRQGLLHLTAPPEKPPHPLTVDIFFRTLAEDTKERSIAIILSGTGSDGTQGLRAIKEVGGVVIAQDPETTQFDGMPTSAINTGLVDLILPPISMGQVLSEFIAQWPMPLAEDIADLPTSETELLQKVFIILRTRTGHDFSNYKDNTILRRISRRMALNQIRELGPYVALLQQSRDEATTLFRELLIGVSSFFRDPEAFIHMEKEVIPQLFQNRSLDQPIRIWVPGCATGEEAYTIAILLREGMEKVNKEFNVMIFATDLDDQAIEQARKGVYPATIASDINPERLKRFFDKEGDSYQVRKQIRDMLVIAEQNVTKDPPFSSLDLISCRNLLIYFNATLQSRVLPIFHYALLPHGFLFLGTSETVGAAANLFFPVERKWKIYKRQAISPERDMRFDLSHDSSHAQQGSSLPMPPSTKQEERGIKSITEGLILNHYSPSCVVINEHFEILYTHGRTGNYLELPTGKASLNLLKLAKKDLLPDLTTTVRKVKTGGAPLRCDGLRIRTSGGFQFINLMVEPLHESEAFPGCLAVLFEEIGLLQPESKSKPLVTSGDKDKRITELEKELKSTKEYLQTTIEELESSNEELKSTNEEIQASNEELQSANEELETSKEESQSINEELSTVNSEYEEKLNELAKVNNDMVNYMASTEIGTVFLDLDLNIRRFTPAITRFINLINSDVGRPLSHTVNNLDYDQLESDAEAILETLVPHEKEIQVKSGDWILMRMRPYRTAENAIDGVVVTFIDISEVKTIQEQLRLSEERFKIALKSSPFQITIAHTDRDLRYTWVHSPHLSIPVDQMLGKRDDEIDALPGSQQLLKLKQQVLQTGEGQQEQIEIQDHDTHQPLTIQVSVEPLRDLKGEVIGVTTASVNMLNLEFPQ</sequence>
<dbReference type="InterPro" id="IPR000673">
    <property type="entry name" value="Sig_transdc_resp-reg_Me-estase"/>
</dbReference>
<dbReference type="InterPro" id="IPR035909">
    <property type="entry name" value="CheB_C"/>
</dbReference>
<dbReference type="Gene3D" id="3.40.50.180">
    <property type="entry name" value="Methylesterase CheB, C-terminal domain"/>
    <property type="match status" value="1"/>
</dbReference>
<feature type="region of interest" description="Disordered" evidence="2">
    <location>
        <begin position="1"/>
        <end position="46"/>
    </location>
</feature>
<accession>A0A1S7LET8</accession>
<dbReference type="CDD" id="cd00130">
    <property type="entry name" value="PAS"/>
    <property type="match status" value="1"/>
</dbReference>
<keyword evidence="1" id="KW-0145">Chemotaxis</keyword>
<proteinExistence type="predicted"/>
<dbReference type="Pfam" id="PF08448">
    <property type="entry name" value="PAS_4"/>
    <property type="match status" value="1"/>
</dbReference>
<evidence type="ECO:0000256" key="1">
    <source>
        <dbReference type="PROSITE-ProRule" id="PRU00050"/>
    </source>
</evidence>
<feature type="compositionally biased region" description="Basic residues" evidence="2">
    <location>
        <begin position="1"/>
        <end position="10"/>
    </location>
</feature>
<dbReference type="EMBL" id="LO017727">
    <property type="protein sequence ID" value="CRH04913.1"/>
    <property type="molecule type" value="Genomic_DNA"/>
</dbReference>
<evidence type="ECO:0000259" key="3">
    <source>
        <dbReference type="PROSITE" id="PS50113"/>
    </source>
</evidence>
<feature type="active site" evidence="1">
    <location>
        <position position="177"/>
    </location>
</feature>
<dbReference type="EC" id="2.1.1.80" evidence="6"/>
<evidence type="ECO:0000259" key="5">
    <source>
        <dbReference type="PROSITE" id="PS50123"/>
    </source>
</evidence>
<dbReference type="Pfam" id="PF01739">
    <property type="entry name" value="CheR"/>
    <property type="match status" value="1"/>
</dbReference>
<keyword evidence="1 6" id="KW-0378">Hydrolase</keyword>
<feature type="active site" evidence="1">
    <location>
        <position position="58"/>
    </location>
</feature>
<dbReference type="InterPro" id="IPR050903">
    <property type="entry name" value="Bact_Chemotaxis_MeTrfase"/>
</dbReference>
<keyword evidence="6" id="KW-0489">Methyltransferase</keyword>
<dbReference type="Pfam" id="PF13596">
    <property type="entry name" value="PAS_10"/>
    <property type="match status" value="1"/>
</dbReference>
<feature type="compositionally biased region" description="Polar residues" evidence="2">
    <location>
        <begin position="722"/>
        <end position="733"/>
    </location>
</feature>
<feature type="domain" description="CheR-type methyltransferase" evidence="5">
    <location>
        <begin position="260"/>
        <end position="502"/>
    </location>
</feature>
<dbReference type="InterPro" id="IPR013656">
    <property type="entry name" value="PAS_4"/>
</dbReference>
<dbReference type="CDD" id="cd16434">
    <property type="entry name" value="CheB-CheR_fusion"/>
    <property type="match status" value="1"/>
</dbReference>
<feature type="active site" evidence="1">
    <location>
        <position position="85"/>
    </location>
</feature>
<dbReference type="EC" id="3.1.1.61" evidence="6"/>
<dbReference type="PROSITE" id="PS50122">
    <property type="entry name" value="CHEB"/>
    <property type="match status" value="1"/>
</dbReference>
<feature type="domain" description="CheB-type methylesterase" evidence="4">
    <location>
        <begin position="49"/>
        <end position="235"/>
    </location>
</feature>
<evidence type="ECO:0000259" key="4">
    <source>
        <dbReference type="PROSITE" id="PS50122"/>
    </source>
</evidence>
<dbReference type="InterPro" id="IPR022641">
    <property type="entry name" value="CheR_N"/>
</dbReference>
<organism evidence="6">
    <name type="scientific">Magnetococcus massalia (strain MO-1)</name>
    <dbReference type="NCBI Taxonomy" id="451514"/>
    <lineage>
        <taxon>Bacteria</taxon>
        <taxon>Pseudomonadati</taxon>
        <taxon>Pseudomonadota</taxon>
        <taxon>Magnetococcia</taxon>
        <taxon>Magnetococcales</taxon>
        <taxon>Magnetococcaceae</taxon>
        <taxon>Magnetococcus</taxon>
    </lineage>
</organism>
<dbReference type="Gene3D" id="3.40.50.150">
    <property type="entry name" value="Vaccinia Virus protein VP39"/>
    <property type="match status" value="1"/>
</dbReference>
<dbReference type="GO" id="GO:0005737">
    <property type="term" value="C:cytoplasm"/>
    <property type="evidence" value="ECO:0007669"/>
    <property type="project" value="InterPro"/>
</dbReference>
<evidence type="ECO:0000313" key="6">
    <source>
        <dbReference type="EMBL" id="CRH04913.1"/>
    </source>
</evidence>
<dbReference type="SMART" id="SM00138">
    <property type="entry name" value="MeTrc"/>
    <property type="match status" value="1"/>
</dbReference>
<dbReference type="GO" id="GO:0032259">
    <property type="term" value="P:methylation"/>
    <property type="evidence" value="ECO:0007669"/>
    <property type="project" value="UniProtKB-KW"/>
</dbReference>
<feature type="region of interest" description="Disordered" evidence="2">
    <location>
        <begin position="708"/>
        <end position="753"/>
    </location>
</feature>
<dbReference type="InterPro" id="IPR000780">
    <property type="entry name" value="CheR_MeTrfase"/>
</dbReference>
<dbReference type="GO" id="GO:0008984">
    <property type="term" value="F:protein-glutamate methylesterase activity"/>
    <property type="evidence" value="ECO:0007669"/>
    <property type="project" value="UniProtKB-EC"/>
</dbReference>
<dbReference type="InterPro" id="IPR000700">
    <property type="entry name" value="PAS-assoc_C"/>
</dbReference>
<dbReference type="SUPFAM" id="SSF55785">
    <property type="entry name" value="PYP-like sensor domain (PAS domain)"/>
    <property type="match status" value="2"/>
</dbReference>
<dbReference type="GO" id="GO:0008983">
    <property type="term" value="F:protein-glutamate O-methyltransferase activity"/>
    <property type="evidence" value="ECO:0007669"/>
    <property type="project" value="UniProtKB-EC"/>
</dbReference>
<dbReference type="Pfam" id="PF03705">
    <property type="entry name" value="CheR_N"/>
    <property type="match status" value="1"/>
</dbReference>
<dbReference type="PROSITE" id="PS50123">
    <property type="entry name" value="CHER"/>
    <property type="match status" value="1"/>
</dbReference>
<dbReference type="Gene3D" id="3.30.450.20">
    <property type="entry name" value="PAS domain"/>
    <property type="match status" value="2"/>
</dbReference>
<dbReference type="PANTHER" id="PTHR24422:SF27">
    <property type="entry name" value="PROTEIN-GLUTAMATE O-METHYLTRANSFERASE"/>
    <property type="match status" value="1"/>
</dbReference>
<dbReference type="InterPro" id="IPR035965">
    <property type="entry name" value="PAS-like_dom_sf"/>
</dbReference>
<feature type="compositionally biased region" description="Polar residues" evidence="2">
    <location>
        <begin position="744"/>
        <end position="753"/>
    </location>
</feature>
<dbReference type="InterPro" id="IPR000014">
    <property type="entry name" value="PAS"/>
</dbReference>
<dbReference type="PANTHER" id="PTHR24422">
    <property type="entry name" value="CHEMOTAXIS PROTEIN METHYLTRANSFERASE"/>
    <property type="match status" value="1"/>
</dbReference>
<dbReference type="PROSITE" id="PS50113">
    <property type="entry name" value="PAC"/>
    <property type="match status" value="1"/>
</dbReference>
<feature type="domain" description="PAC" evidence="3">
    <location>
        <begin position="837"/>
        <end position="887"/>
    </location>
</feature>
<dbReference type="InterPro" id="IPR029063">
    <property type="entry name" value="SAM-dependent_MTases_sf"/>
</dbReference>
<protein>
    <submittedName>
        <fullName evidence="6">Putative MCP methyltransferase/methylesterase, CheR/CheB with PAS/PAC sensor</fullName>
        <ecNumber evidence="6">2.1.1.80</ecNumber>
        <ecNumber evidence="6">3.1.1.61</ecNumber>
    </submittedName>
</protein>
<dbReference type="GO" id="GO:0000156">
    <property type="term" value="F:phosphorelay response regulator activity"/>
    <property type="evidence" value="ECO:0007669"/>
    <property type="project" value="InterPro"/>
</dbReference>
<name>A0A1S7LET8_MAGMO</name>
<feature type="region of interest" description="Disordered" evidence="2">
    <location>
        <begin position="528"/>
        <end position="548"/>
    </location>
</feature>